<feature type="chain" id="PRO_5026656437" evidence="6">
    <location>
        <begin position="33"/>
        <end position="445"/>
    </location>
</feature>
<comment type="caution">
    <text evidence="8">The sequence shown here is derived from an EMBL/GenBank/DDBJ whole genome shotgun (WGS) entry which is preliminary data.</text>
</comment>
<dbReference type="PROSITE" id="PS00137">
    <property type="entry name" value="SUBTILASE_HIS"/>
    <property type="match status" value="1"/>
</dbReference>
<proteinExistence type="inferred from homology"/>
<keyword evidence="2 5" id="KW-0645">Protease</keyword>
<dbReference type="InterPro" id="IPR022398">
    <property type="entry name" value="Peptidase_S8_His-AS"/>
</dbReference>
<dbReference type="PANTHER" id="PTHR43806:SF11">
    <property type="entry name" value="CEREVISIN-RELATED"/>
    <property type="match status" value="1"/>
</dbReference>
<dbReference type="InterPro" id="IPR023827">
    <property type="entry name" value="Peptidase_S8_Asp-AS"/>
</dbReference>
<feature type="active site" description="Charge relay system" evidence="5">
    <location>
        <position position="382"/>
    </location>
</feature>
<name>A0A6N6W118_9BURK</name>
<dbReference type="PROSITE" id="PS51892">
    <property type="entry name" value="SUBTILASE"/>
    <property type="match status" value="1"/>
</dbReference>
<evidence type="ECO:0000256" key="2">
    <source>
        <dbReference type="ARBA" id="ARBA00022670"/>
    </source>
</evidence>
<gene>
    <name evidence="8" type="ORF">FSO04_44880</name>
</gene>
<dbReference type="PROSITE" id="PS00136">
    <property type="entry name" value="SUBTILASE_ASP"/>
    <property type="match status" value="1"/>
</dbReference>
<evidence type="ECO:0000256" key="5">
    <source>
        <dbReference type="PROSITE-ProRule" id="PRU01240"/>
    </source>
</evidence>
<evidence type="ECO:0000313" key="8">
    <source>
        <dbReference type="EMBL" id="KAE8753494.1"/>
    </source>
</evidence>
<dbReference type="InterPro" id="IPR015500">
    <property type="entry name" value="Peptidase_S8_subtilisin-rel"/>
</dbReference>
<evidence type="ECO:0000259" key="7">
    <source>
        <dbReference type="Pfam" id="PF00082"/>
    </source>
</evidence>
<keyword evidence="3 5" id="KW-0378">Hydrolase</keyword>
<dbReference type="Pfam" id="PF00082">
    <property type="entry name" value="Peptidase_S8"/>
    <property type="match status" value="1"/>
</dbReference>
<dbReference type="RefSeq" id="WP_154567809.1">
    <property type="nucleotide sequence ID" value="NZ_VOSW01000209.1"/>
</dbReference>
<dbReference type="SUPFAM" id="SSF52743">
    <property type="entry name" value="Subtilisin-like"/>
    <property type="match status" value="1"/>
</dbReference>
<feature type="active site" description="Charge relay system" evidence="5">
    <location>
        <position position="195"/>
    </location>
</feature>
<protein>
    <submittedName>
        <fullName evidence="8">S8 family serine peptidase</fullName>
    </submittedName>
</protein>
<feature type="domain" description="Peptidase S8/S53" evidence="7">
    <location>
        <begin position="186"/>
        <end position="327"/>
    </location>
</feature>
<keyword evidence="6" id="KW-0732">Signal</keyword>
<dbReference type="InterPro" id="IPR036852">
    <property type="entry name" value="Peptidase_S8/S53_dom_sf"/>
</dbReference>
<dbReference type="PROSITE" id="PS51257">
    <property type="entry name" value="PROKAR_LIPOPROTEIN"/>
    <property type="match status" value="1"/>
</dbReference>
<dbReference type="EMBL" id="VOSW01000209">
    <property type="protein sequence ID" value="KAE8753494.1"/>
    <property type="molecule type" value="Genomic_DNA"/>
</dbReference>
<sequence length="445" mass="46012">MKLTDAGRAAKAWRAWSAVLLALLLTACADLALTPPHNEDVDAAALARMSVAGDRMIIVAVANPTESVPVLAGTTAGGYDGAPGYTAYGSARATVAALEKDYYLREVTAWPIVALRVHCAVLEIEGTQSRDEVLAKLAKDRRVRLAQPLQSFRTSGTALTYDPNFESLQRGLQQIDAPAAQRISRGDDVRVAVIDTGLDTAHPDLAGRIIMTRDFVEQDKTRFNRDVHGTAVAGVIAANPNNGRGVMGVAPRAKLLAFKACWQAPAAAGEPDAGPSICNSLTLAKALVAAIDAHAQVINLSLTGPPDPLLAQLVDYTLQHGAIVVGAVPPNGDLHAFPVGIAHVIAADLPGSKVADAVLRAPGRDVLTLKPGGHYDFLSGSSFSAAYISGITALLLARDPHLDASGVYAALKVSMSGGGASQTVNACTALAAVAAGACTTTTMAQ</sequence>
<dbReference type="InterPro" id="IPR050131">
    <property type="entry name" value="Peptidase_S8_subtilisin-like"/>
</dbReference>
<organism evidence="8 9">
    <name type="scientific">Paraburkholderia madseniana</name>
    <dbReference type="NCBI Taxonomy" id="2599607"/>
    <lineage>
        <taxon>Bacteria</taxon>
        <taxon>Pseudomonadati</taxon>
        <taxon>Pseudomonadota</taxon>
        <taxon>Betaproteobacteria</taxon>
        <taxon>Burkholderiales</taxon>
        <taxon>Burkholderiaceae</taxon>
        <taxon>Paraburkholderia</taxon>
    </lineage>
</organism>
<dbReference type="OrthoDB" id="9790784at2"/>
<dbReference type="PRINTS" id="PR00723">
    <property type="entry name" value="SUBTILISIN"/>
</dbReference>
<dbReference type="InterPro" id="IPR000209">
    <property type="entry name" value="Peptidase_S8/S53_dom"/>
</dbReference>
<dbReference type="Gene3D" id="3.40.50.200">
    <property type="entry name" value="Peptidase S8/S53 domain"/>
    <property type="match status" value="1"/>
</dbReference>
<accession>A0A6N6W118</accession>
<dbReference type="AlphaFoldDB" id="A0A6N6W118"/>
<evidence type="ECO:0000256" key="4">
    <source>
        <dbReference type="ARBA" id="ARBA00022825"/>
    </source>
</evidence>
<dbReference type="Proteomes" id="UP000463700">
    <property type="component" value="Unassembled WGS sequence"/>
</dbReference>
<feature type="signal peptide" evidence="6">
    <location>
        <begin position="1"/>
        <end position="32"/>
    </location>
</feature>
<keyword evidence="4 5" id="KW-0720">Serine protease</keyword>
<evidence type="ECO:0000256" key="1">
    <source>
        <dbReference type="ARBA" id="ARBA00011073"/>
    </source>
</evidence>
<dbReference type="PANTHER" id="PTHR43806">
    <property type="entry name" value="PEPTIDASE S8"/>
    <property type="match status" value="1"/>
</dbReference>
<evidence type="ECO:0000256" key="6">
    <source>
        <dbReference type="SAM" id="SignalP"/>
    </source>
</evidence>
<evidence type="ECO:0000313" key="9">
    <source>
        <dbReference type="Proteomes" id="UP000463700"/>
    </source>
</evidence>
<evidence type="ECO:0000256" key="3">
    <source>
        <dbReference type="ARBA" id="ARBA00022801"/>
    </source>
</evidence>
<dbReference type="GO" id="GO:0004252">
    <property type="term" value="F:serine-type endopeptidase activity"/>
    <property type="evidence" value="ECO:0007669"/>
    <property type="project" value="UniProtKB-UniRule"/>
</dbReference>
<reference evidence="8 9" key="1">
    <citation type="journal article" date="2020" name="Int. J. Syst. Evol. Microbiol.">
        <title>Paraburkholderia madseniana sp. nov., a phenolic acid-degrading bacterium isolated from acidic forest soil.</title>
        <authorList>
            <person name="Wilhelm R.C."/>
            <person name="Murphy S.J.L."/>
            <person name="Feriancek N.M."/>
            <person name="Karasz D.C."/>
            <person name="DeRito C.M."/>
            <person name="Newman J.D."/>
            <person name="Buckley D.H."/>
        </authorList>
    </citation>
    <scope>NUCLEOTIDE SEQUENCE [LARGE SCALE GENOMIC DNA]</scope>
    <source>
        <strain evidence="8 9">RP11</strain>
    </source>
</reference>
<dbReference type="GO" id="GO:0006508">
    <property type="term" value="P:proteolysis"/>
    <property type="evidence" value="ECO:0007669"/>
    <property type="project" value="UniProtKB-KW"/>
</dbReference>
<feature type="active site" description="Charge relay system" evidence="5">
    <location>
        <position position="228"/>
    </location>
</feature>
<comment type="similarity">
    <text evidence="1 5">Belongs to the peptidase S8 family.</text>
</comment>